<sequence>MAHHEFISKAFDAGNEGTSLTLEDGTFGETPGEDRRNIAKTARSNPGQWEMYDPSKWGELHGVFSKLTNSELATGRAVVPEHVVKTLASLGISPSNLMGDVQPNYVIKGDSIFELNTTAVVANFREWIVKAAITRHNHRRGDNAVSEGMPENAYVYTQYAPESAKVSALCNDIARPSMDDVLDACNLIACARYNHDNGLRQDAAAIVATHIARCRKTISRFKILSRHGLQHTIIRNDLSALERLKEQQASVNDDMHDFCIANKNIIDAHFEEARKVFVRYQGLKGDKSPEVTALIKHISKFGGMSDKATVAQGSAGVIDSNFLRSQAHWWRWDVTGWMSAIRWAITLARDANEMQLNKDEQDALTLFAFSRSTYRRFSGVDAALDSTRDIAASEVTQAHSVPISYNDRMSLIITVMDDLEYSVQRMREHDSLHSAYIKTLRYVISQCGGRYADNAPVSFKSVIGKQLLHLPAIRSDCRTGALYGKAMITDTSATVVPTSAEEADCVLLHAFAGMKADILQSVTRGGEKYLMIRQNIEGVNMTYAAATTNKGVGRDKACMYLFGVHFREAEINYPLPLVEMLSHFSANYTAMSAQERAERIKVISDPVSTQKHHRHVSMIAMLALTAGSWAPCMDNMLMWSDVTSTFVTATALAMSSLPPELYCLMTSWTGWGESKNMAEYVKNASNLSTILKSLDNQIVLGDEELDLAPLFEWNVLNHRAVTPGLMDDEILDRRDESQKINITEEEASAEIELFFQDVAGILDSHTKAGQRSPLFTKWEDFYSNRVNLTPSGSAFTLHEEFMTMRQTLKDNGVKDITKTQVMAGARNDITLKEVLNTEPEIIAQTSWKREWSKVRALFAAPTEHWLPSAFALSTIEEYLPSDCPIGKAADAHNVCKRVMKMSERGVVACLDGKNFNIFHRYELMAMVPQIASKVLGNRLSAEQHEALAWLHEADKVQKVIVSRAEVSDALWVEGTRSGWINKRYKADGTEYWLADLKLGMFSGIRYTMFYNTIFNRVYYRVAAKRCGVKSESLHSGDDVFAVFKSYSDCYKMKKAMFDINYVLQLAKCFIQGVREFLRISHKNANTSQYLARSAATCVHGRIEASAPTDFTAYAGAIARRAAELIVRHASKRVIIALQVFQIKAACARWAVTNATWRAFIMTPHIMGGMSARRVRDGVWDGICLDRSAQTRGDTVQYLAQLPGVKELAVKLVEALKIKKYHNRVAEAVAAAIAPKGVVMNYGLVMRWMTRDDLKHLISVTGALKHIKQGKEFVLAKSAGLFNTLAINDHYWGDISGVLKGIATTWHSKALAFALNDRTEYTEPAKHWNAYTLDEIVHDETAITAIYEAFYMAVFELRPTPLIVSVRA</sequence>
<evidence type="ECO:0000256" key="2">
    <source>
        <dbReference type="ARBA" id="ARBA00022484"/>
    </source>
</evidence>
<keyword evidence="3 7" id="KW-0808">Transferase</keyword>
<evidence type="ECO:0000313" key="8">
    <source>
        <dbReference type="EMBL" id="VCV25423.1"/>
    </source>
</evidence>
<evidence type="ECO:0000256" key="6">
    <source>
        <dbReference type="ARBA" id="ARBA00048744"/>
    </source>
</evidence>
<evidence type="ECO:0000256" key="4">
    <source>
        <dbReference type="ARBA" id="ARBA00022695"/>
    </source>
</evidence>
<dbReference type="InterPro" id="IPR001795">
    <property type="entry name" value="RNA-dir_pol_luteovirus"/>
</dbReference>
<evidence type="ECO:0000256" key="3">
    <source>
        <dbReference type="ARBA" id="ARBA00022679"/>
    </source>
</evidence>
<evidence type="ECO:0000256" key="5">
    <source>
        <dbReference type="ARBA" id="ARBA00022741"/>
    </source>
</evidence>
<dbReference type="InterPro" id="IPR043502">
    <property type="entry name" value="DNA/RNA_pol_sf"/>
</dbReference>
<dbReference type="Pfam" id="PF02123">
    <property type="entry name" value="RdRP_4"/>
    <property type="match status" value="2"/>
</dbReference>
<dbReference type="GO" id="GO:0000166">
    <property type="term" value="F:nucleotide binding"/>
    <property type="evidence" value="ECO:0007669"/>
    <property type="project" value="UniProtKB-KW"/>
</dbReference>
<keyword evidence="7" id="KW-0693">Viral RNA replication</keyword>
<dbReference type="EMBL" id="LR028030">
    <property type="protein sequence ID" value="VCV25423.1"/>
    <property type="molecule type" value="Genomic_RNA"/>
</dbReference>
<evidence type="ECO:0000256" key="1">
    <source>
        <dbReference type="ARBA" id="ARBA00012494"/>
    </source>
</evidence>
<proteinExistence type="predicted"/>
<keyword evidence="2 7" id="KW-0696">RNA-directed RNA polymerase</keyword>
<accession>A0A7D8VEV0</accession>
<dbReference type="EC" id="2.7.7.48" evidence="1 7"/>
<evidence type="ECO:0000256" key="7">
    <source>
        <dbReference type="RuleBase" id="RU364050"/>
    </source>
</evidence>
<protein>
    <recommendedName>
        <fullName evidence="1 7">RNA-directed RNA polymerase</fullName>
        <ecNumber evidence="1 7">2.7.7.48</ecNumber>
    </recommendedName>
</protein>
<keyword evidence="4 7" id="KW-0548">Nucleotidyltransferase</keyword>
<dbReference type="GO" id="GO:0006351">
    <property type="term" value="P:DNA-templated transcription"/>
    <property type="evidence" value="ECO:0007669"/>
    <property type="project" value="InterPro"/>
</dbReference>
<comment type="catalytic activity">
    <reaction evidence="6 7">
        <text>RNA(n) + a ribonucleoside 5'-triphosphate = RNA(n+1) + diphosphate</text>
        <dbReference type="Rhea" id="RHEA:21248"/>
        <dbReference type="Rhea" id="RHEA-COMP:14527"/>
        <dbReference type="Rhea" id="RHEA-COMP:17342"/>
        <dbReference type="ChEBI" id="CHEBI:33019"/>
        <dbReference type="ChEBI" id="CHEBI:61557"/>
        <dbReference type="ChEBI" id="CHEBI:140395"/>
        <dbReference type="EC" id="2.7.7.48"/>
    </reaction>
</comment>
<dbReference type="GO" id="GO:0003723">
    <property type="term" value="F:RNA binding"/>
    <property type="evidence" value="ECO:0007669"/>
    <property type="project" value="InterPro"/>
</dbReference>
<name>A0A7D8VEV0_9VIRU</name>
<keyword evidence="5 7" id="KW-0547">Nucleotide-binding</keyword>
<organism evidence="8">
    <name type="scientific">Leptosphaeria biglobosa quadrivirus 1</name>
    <dbReference type="NCBI Taxonomy" id="2750649"/>
    <lineage>
        <taxon>Viruses</taxon>
        <taxon>Riboviria</taxon>
        <taxon>Orthornavirae</taxon>
        <taxon>Duplornaviricota</taxon>
        <taxon>Chrymotiviricetes</taxon>
        <taxon>Ghabrivirales</taxon>
        <taxon>Alphatotivirineae</taxon>
        <taxon>Quadriviridae</taxon>
        <taxon>Quadrivirus</taxon>
    </lineage>
</organism>
<gene>
    <name evidence="8" type="primary">ORF3</name>
</gene>
<dbReference type="GO" id="GO:0003968">
    <property type="term" value="F:RNA-directed RNA polymerase activity"/>
    <property type="evidence" value="ECO:0007669"/>
    <property type="project" value="UniProtKB-KW"/>
</dbReference>
<dbReference type="SUPFAM" id="SSF56672">
    <property type="entry name" value="DNA/RNA polymerases"/>
    <property type="match status" value="1"/>
</dbReference>
<reference evidence="8" key="1">
    <citation type="submission" date="2018-10" db="EMBL/GenBank/DDBJ databases">
        <authorList>
            <person name="Kotta-Loizou I."/>
        </authorList>
    </citation>
    <scope>NUCLEOTIDE SEQUENCE</scope>
    <source>
        <strain evidence="8">W10</strain>
    </source>
</reference>